<dbReference type="GO" id="GO:0031045">
    <property type="term" value="C:dense core granule"/>
    <property type="evidence" value="ECO:0007669"/>
    <property type="project" value="TreeGrafter"/>
</dbReference>
<dbReference type="GO" id="GO:0005886">
    <property type="term" value="C:plasma membrane"/>
    <property type="evidence" value="ECO:0007669"/>
    <property type="project" value="TreeGrafter"/>
</dbReference>
<dbReference type="Pfam" id="PF00168">
    <property type="entry name" value="C2"/>
    <property type="match status" value="2"/>
</dbReference>
<dbReference type="GO" id="GO:0000149">
    <property type="term" value="F:SNARE binding"/>
    <property type="evidence" value="ECO:0007669"/>
    <property type="project" value="TreeGrafter"/>
</dbReference>
<dbReference type="GO" id="GO:0030424">
    <property type="term" value="C:axon"/>
    <property type="evidence" value="ECO:0007669"/>
    <property type="project" value="TreeGrafter"/>
</dbReference>
<keyword evidence="6" id="KW-1185">Reference proteome</keyword>
<dbReference type="Proteomes" id="UP000318571">
    <property type="component" value="Chromosome 9"/>
</dbReference>
<dbReference type="PANTHER" id="PTHR10024">
    <property type="entry name" value="SYNAPTOTAGMIN"/>
    <property type="match status" value="1"/>
</dbReference>
<gene>
    <name evidence="5" type="ORF">TCAL_16389</name>
</gene>
<dbReference type="GO" id="GO:0048488">
    <property type="term" value="P:synaptic vesicle endocytosis"/>
    <property type="evidence" value="ECO:0007669"/>
    <property type="project" value="TreeGrafter"/>
</dbReference>
<dbReference type="PROSITE" id="PS50004">
    <property type="entry name" value="C2"/>
    <property type="match status" value="2"/>
</dbReference>
<evidence type="ECO:0000313" key="5">
    <source>
        <dbReference type="EMBL" id="TRY70918.1"/>
    </source>
</evidence>
<evidence type="ECO:0000313" key="6">
    <source>
        <dbReference type="Proteomes" id="UP000318571"/>
    </source>
</evidence>
<feature type="domain" description="C2" evidence="4">
    <location>
        <begin position="264"/>
        <end position="402"/>
    </location>
</feature>
<proteinExistence type="predicted"/>
<feature type="region of interest" description="Disordered" evidence="2">
    <location>
        <begin position="401"/>
        <end position="453"/>
    </location>
</feature>
<name>A0A553NZS0_TIGCA</name>
<keyword evidence="3" id="KW-0472">Membrane</keyword>
<keyword evidence="1" id="KW-0677">Repeat</keyword>
<dbReference type="SUPFAM" id="SSF49562">
    <property type="entry name" value="C2 domain (Calcium/lipid-binding domain, CaLB)"/>
    <property type="match status" value="2"/>
</dbReference>
<sequence>MVIPSSFFAEALPASPKNHLLNRWKRDSAETAEGVMTKIKTGFHAVEKEVEKDVGIVAEKTHMKPWMVFGILALVVLAILGLVGWCAWRFCRKKRPKKEDKDAGKEDDENALVENEEVKEEETDEKKEELNKGRIKYKLEYDFTTQELKITVLECADLPPTDWSTGLTDPFVKVYLLPDKKPKYETKVHRKNLNPKFDQTFIFKNIPYVETFDKTLVFAVYDYDRFSSSDQQSELQLPLNSVDLAAPIEEWKDLAPVDDGSNQYLGDLCLSLRYVPSSGKLTVAILEARKLKKMDITGASDPYVKIKLFDNKGKRIGKKKKTTVKSCNLNPYWNESFVFVIDEMDMKRVYLDITVCDYDLIGGGDPIGKIKLGWNQQKLYKAGFKHFKEVLENPRRPIIKWHVLQDPEPEEDDDKDKKKDKDKKDGKDKKDKKDDKKDDKKEDKKDKKEEKKK</sequence>
<feature type="region of interest" description="Disordered" evidence="2">
    <location>
        <begin position="98"/>
        <end position="126"/>
    </location>
</feature>
<dbReference type="PRINTS" id="PR00360">
    <property type="entry name" value="C2DOMAIN"/>
</dbReference>
<dbReference type="InterPro" id="IPR001565">
    <property type="entry name" value="Synaptotagmin"/>
</dbReference>
<accession>A0A553NZS0</accession>
<evidence type="ECO:0000256" key="1">
    <source>
        <dbReference type="ARBA" id="ARBA00022737"/>
    </source>
</evidence>
<comment type="caution">
    <text evidence="5">The sequence shown here is derived from an EMBL/GenBank/DDBJ whole genome shotgun (WGS) entry which is preliminary data.</text>
</comment>
<dbReference type="SMART" id="SM00239">
    <property type="entry name" value="C2"/>
    <property type="match status" value="2"/>
</dbReference>
<dbReference type="OMA" id="GISHENX"/>
<keyword evidence="3" id="KW-1133">Transmembrane helix</keyword>
<dbReference type="EMBL" id="VCGU01000009">
    <property type="protein sequence ID" value="TRY70918.1"/>
    <property type="molecule type" value="Genomic_DNA"/>
</dbReference>
<keyword evidence="3" id="KW-0812">Transmembrane</keyword>
<dbReference type="STRING" id="6832.A0A553NZS0"/>
<feature type="transmembrane region" description="Helical" evidence="3">
    <location>
        <begin position="66"/>
        <end position="88"/>
    </location>
</feature>
<evidence type="ECO:0000256" key="2">
    <source>
        <dbReference type="SAM" id="MobiDB-lite"/>
    </source>
</evidence>
<dbReference type="PRINTS" id="PR00399">
    <property type="entry name" value="SYNAPTOTAGMN"/>
</dbReference>
<dbReference type="PANTHER" id="PTHR10024:SF227">
    <property type="entry name" value="SYNAPTOTAGMIN 1"/>
    <property type="match status" value="1"/>
</dbReference>
<dbReference type="GO" id="GO:0030672">
    <property type="term" value="C:synaptic vesicle membrane"/>
    <property type="evidence" value="ECO:0007669"/>
    <property type="project" value="TreeGrafter"/>
</dbReference>
<dbReference type="AlphaFoldDB" id="A0A553NZS0"/>
<feature type="compositionally biased region" description="Acidic residues" evidence="2">
    <location>
        <begin position="105"/>
        <end position="123"/>
    </location>
</feature>
<dbReference type="OrthoDB" id="1624886at2759"/>
<reference evidence="5 6" key="1">
    <citation type="journal article" date="2018" name="Nat. Ecol. Evol.">
        <title>Genomic signatures of mitonuclear coevolution across populations of Tigriopus californicus.</title>
        <authorList>
            <person name="Barreto F.S."/>
            <person name="Watson E.T."/>
            <person name="Lima T.G."/>
            <person name="Willett C.S."/>
            <person name="Edmands S."/>
            <person name="Li W."/>
            <person name="Burton R.S."/>
        </authorList>
    </citation>
    <scope>NUCLEOTIDE SEQUENCE [LARGE SCALE GENOMIC DNA]</scope>
    <source>
        <strain evidence="5 6">San Diego</strain>
    </source>
</reference>
<dbReference type="Gene3D" id="2.60.40.150">
    <property type="entry name" value="C2 domain"/>
    <property type="match status" value="2"/>
</dbReference>
<evidence type="ECO:0000256" key="3">
    <source>
        <dbReference type="SAM" id="Phobius"/>
    </source>
</evidence>
<organism evidence="5 6">
    <name type="scientific">Tigriopus californicus</name>
    <name type="common">Marine copepod</name>
    <dbReference type="NCBI Taxonomy" id="6832"/>
    <lineage>
        <taxon>Eukaryota</taxon>
        <taxon>Metazoa</taxon>
        <taxon>Ecdysozoa</taxon>
        <taxon>Arthropoda</taxon>
        <taxon>Crustacea</taxon>
        <taxon>Multicrustacea</taxon>
        <taxon>Hexanauplia</taxon>
        <taxon>Copepoda</taxon>
        <taxon>Harpacticoida</taxon>
        <taxon>Harpacticidae</taxon>
        <taxon>Tigriopus</taxon>
    </lineage>
</organism>
<dbReference type="GO" id="GO:0005509">
    <property type="term" value="F:calcium ion binding"/>
    <property type="evidence" value="ECO:0007669"/>
    <property type="project" value="TreeGrafter"/>
</dbReference>
<dbReference type="InterPro" id="IPR000008">
    <property type="entry name" value="C2_dom"/>
</dbReference>
<feature type="compositionally biased region" description="Basic and acidic residues" evidence="2">
    <location>
        <begin position="415"/>
        <end position="453"/>
    </location>
</feature>
<feature type="domain" description="C2" evidence="4">
    <location>
        <begin position="131"/>
        <end position="252"/>
    </location>
</feature>
<dbReference type="GO" id="GO:0001786">
    <property type="term" value="F:phosphatidylserine binding"/>
    <property type="evidence" value="ECO:0007669"/>
    <property type="project" value="TreeGrafter"/>
</dbReference>
<evidence type="ECO:0000259" key="4">
    <source>
        <dbReference type="PROSITE" id="PS50004"/>
    </source>
</evidence>
<protein>
    <recommendedName>
        <fullName evidence="4">C2 domain-containing protein</fullName>
    </recommendedName>
</protein>
<dbReference type="GO" id="GO:0048791">
    <property type="term" value="P:calcium ion-regulated exocytosis of neurotransmitter"/>
    <property type="evidence" value="ECO:0007669"/>
    <property type="project" value="TreeGrafter"/>
</dbReference>
<dbReference type="GO" id="GO:0030276">
    <property type="term" value="F:clathrin binding"/>
    <property type="evidence" value="ECO:0007669"/>
    <property type="project" value="TreeGrafter"/>
</dbReference>
<dbReference type="InterPro" id="IPR035892">
    <property type="entry name" value="C2_domain_sf"/>
</dbReference>
<dbReference type="GO" id="GO:0005544">
    <property type="term" value="F:calcium-dependent phospholipid binding"/>
    <property type="evidence" value="ECO:0007669"/>
    <property type="project" value="TreeGrafter"/>
</dbReference>